<keyword evidence="1" id="KW-0472">Membrane</keyword>
<keyword evidence="1" id="KW-0812">Transmembrane</keyword>
<reference evidence="2 3" key="1">
    <citation type="journal article" date="2019" name="Int. J. Syst. Evol. Microbiol.">
        <title>The Global Catalogue of Microorganisms (GCM) 10K type strain sequencing project: providing services to taxonomists for standard genome sequencing and annotation.</title>
        <authorList>
            <consortium name="The Broad Institute Genomics Platform"/>
            <consortium name="The Broad Institute Genome Sequencing Center for Infectious Disease"/>
            <person name="Wu L."/>
            <person name="Ma J."/>
        </authorList>
    </citation>
    <scope>NUCLEOTIDE SEQUENCE [LARGE SCALE GENOMIC DNA]</scope>
    <source>
        <strain evidence="2 3">JCM 16327</strain>
    </source>
</reference>
<dbReference type="Proteomes" id="UP001500194">
    <property type="component" value="Unassembled WGS sequence"/>
</dbReference>
<proteinExistence type="predicted"/>
<protein>
    <submittedName>
        <fullName evidence="2">Uncharacterized protein</fullName>
    </submittedName>
</protein>
<organism evidence="2 3">
    <name type="scientific">Salarchaeum japonicum</name>
    <dbReference type="NCBI Taxonomy" id="555573"/>
    <lineage>
        <taxon>Archaea</taxon>
        <taxon>Methanobacteriati</taxon>
        <taxon>Methanobacteriota</taxon>
        <taxon>Stenosarchaea group</taxon>
        <taxon>Halobacteria</taxon>
        <taxon>Halobacteriales</taxon>
        <taxon>Halobacteriaceae</taxon>
    </lineage>
</organism>
<feature type="transmembrane region" description="Helical" evidence="1">
    <location>
        <begin position="12"/>
        <end position="35"/>
    </location>
</feature>
<dbReference type="RefSeq" id="WP_227261588.1">
    <property type="nucleotide sequence ID" value="NZ_BAAADU010000002.1"/>
</dbReference>
<feature type="transmembrane region" description="Helical" evidence="1">
    <location>
        <begin position="107"/>
        <end position="123"/>
    </location>
</feature>
<evidence type="ECO:0000256" key="1">
    <source>
        <dbReference type="SAM" id="Phobius"/>
    </source>
</evidence>
<dbReference type="EMBL" id="BAAADU010000002">
    <property type="protein sequence ID" value="GAA0647211.1"/>
    <property type="molecule type" value="Genomic_DNA"/>
</dbReference>
<dbReference type="GeneID" id="68572176"/>
<gene>
    <name evidence="2" type="ORF">GCM10009019_07020</name>
</gene>
<sequence length="132" mass="13194">MSSFLSRFARAAAALAGAVALAVVVWFALQSVLVFAVEGAVAATAASAAAAALVLVISDVYLPIGGGPRTDVLRNRPPVENAVDAALAGGVALAAALALGVAGYTDWLGIGGGLAVGYLSFVIRHREEYAAR</sequence>
<keyword evidence="3" id="KW-1185">Reference proteome</keyword>
<keyword evidence="1" id="KW-1133">Transmembrane helix</keyword>
<accession>A0AAV3SZ22</accession>
<evidence type="ECO:0000313" key="2">
    <source>
        <dbReference type="EMBL" id="GAA0647211.1"/>
    </source>
</evidence>
<name>A0AAV3SZ22_9EURY</name>
<comment type="caution">
    <text evidence="2">The sequence shown here is derived from an EMBL/GenBank/DDBJ whole genome shotgun (WGS) entry which is preliminary data.</text>
</comment>
<dbReference type="AlphaFoldDB" id="A0AAV3SZ22"/>
<evidence type="ECO:0000313" key="3">
    <source>
        <dbReference type="Proteomes" id="UP001500194"/>
    </source>
</evidence>
<feature type="transmembrane region" description="Helical" evidence="1">
    <location>
        <begin position="41"/>
        <end position="62"/>
    </location>
</feature>
<feature type="transmembrane region" description="Helical" evidence="1">
    <location>
        <begin position="82"/>
        <end position="101"/>
    </location>
</feature>